<gene>
    <name evidence="1" type="ORF">K488DRAFT_85646</name>
</gene>
<name>A0ACB8QM48_9AGAM</name>
<protein>
    <submittedName>
        <fullName evidence="1">Carboxypeptidase S</fullName>
    </submittedName>
</protein>
<keyword evidence="2" id="KW-1185">Reference proteome</keyword>
<sequence>MSPTKHRALLDDLEKLYANETYREWAYESLGAVVRVPTVTFDDIGLPGEDPRWNTRLLLHGVLEKRFPLVHSTLKKTVINTYALVYHWQGSDTSLKPILLTAHQDVVPVNPDTEGEWIHSPFSGYFDGEWIWGRGSCDDKSGLVSTLTTIETLIMQEYQPTRTVVLAYGIDEERGGVDGAKKIKDYLLGTYGCNGISLLVDEGGGWEDRSGTIFASPNVAEKGKLNVRIEVMTRGGHSSVPPPHTGIGYLSTIVTELEAHPLPAVLERGTYFQSLQCSAAHDPGLSNDLRELIKNASKDGDALKRLQEVLAATNERQFRAITGTTQAIDLVGGGVKVNALPEYTWAVADHRIADWSSVAELQQRYIDVLTPVTSALNLTFDPFGLDLYQSTHTPSAGHVRLSDAYGTALNPAPITPTDGNSAWELLSGTIKSSLKTSSRTPVGTAIIVAPGLSLGNTDTRHYWNLTKNIFRYAHGGADDRYNGAHTVNEAIRAEGFLEMIRFHTRLILNADESVSLE</sequence>
<keyword evidence="1" id="KW-0378">Hydrolase</keyword>
<reference evidence="1" key="1">
    <citation type="submission" date="2021-02" db="EMBL/GenBank/DDBJ databases">
        <authorList>
            <consortium name="DOE Joint Genome Institute"/>
            <person name="Ahrendt S."/>
            <person name="Looney B.P."/>
            <person name="Miyauchi S."/>
            <person name="Morin E."/>
            <person name="Drula E."/>
            <person name="Courty P.E."/>
            <person name="Chicoki N."/>
            <person name="Fauchery L."/>
            <person name="Kohler A."/>
            <person name="Kuo A."/>
            <person name="Labutti K."/>
            <person name="Pangilinan J."/>
            <person name="Lipzen A."/>
            <person name="Riley R."/>
            <person name="Andreopoulos W."/>
            <person name="He G."/>
            <person name="Johnson J."/>
            <person name="Barry K.W."/>
            <person name="Grigoriev I.V."/>
            <person name="Nagy L."/>
            <person name="Hibbett D."/>
            <person name="Henrissat B."/>
            <person name="Matheny P.B."/>
            <person name="Labbe J."/>
            <person name="Martin F."/>
        </authorList>
    </citation>
    <scope>NUCLEOTIDE SEQUENCE</scope>
    <source>
        <strain evidence="1">EC-137</strain>
    </source>
</reference>
<accession>A0ACB8QM48</accession>
<dbReference type="Proteomes" id="UP000814128">
    <property type="component" value="Unassembled WGS sequence"/>
</dbReference>
<evidence type="ECO:0000313" key="1">
    <source>
        <dbReference type="EMBL" id="KAI0032673.1"/>
    </source>
</evidence>
<evidence type="ECO:0000313" key="2">
    <source>
        <dbReference type="Proteomes" id="UP000814128"/>
    </source>
</evidence>
<keyword evidence="1" id="KW-0121">Carboxypeptidase</keyword>
<reference evidence="1" key="2">
    <citation type="journal article" date="2022" name="New Phytol.">
        <title>Evolutionary transition to the ectomycorrhizal habit in the genomes of a hyperdiverse lineage of mushroom-forming fungi.</title>
        <authorList>
            <person name="Looney B."/>
            <person name="Miyauchi S."/>
            <person name="Morin E."/>
            <person name="Drula E."/>
            <person name="Courty P.E."/>
            <person name="Kohler A."/>
            <person name="Kuo A."/>
            <person name="LaButti K."/>
            <person name="Pangilinan J."/>
            <person name="Lipzen A."/>
            <person name="Riley R."/>
            <person name="Andreopoulos W."/>
            <person name="He G."/>
            <person name="Johnson J."/>
            <person name="Nolan M."/>
            <person name="Tritt A."/>
            <person name="Barry K.W."/>
            <person name="Grigoriev I.V."/>
            <person name="Nagy L.G."/>
            <person name="Hibbett D."/>
            <person name="Henrissat B."/>
            <person name="Matheny P.B."/>
            <person name="Labbe J."/>
            <person name="Martin F.M."/>
        </authorList>
    </citation>
    <scope>NUCLEOTIDE SEQUENCE</scope>
    <source>
        <strain evidence="1">EC-137</strain>
    </source>
</reference>
<comment type="caution">
    <text evidence="1">The sequence shown here is derived from an EMBL/GenBank/DDBJ whole genome shotgun (WGS) entry which is preliminary data.</text>
</comment>
<dbReference type="EMBL" id="MU273539">
    <property type="protein sequence ID" value="KAI0032673.1"/>
    <property type="molecule type" value="Genomic_DNA"/>
</dbReference>
<proteinExistence type="predicted"/>
<organism evidence="1 2">
    <name type="scientific">Vararia minispora EC-137</name>
    <dbReference type="NCBI Taxonomy" id="1314806"/>
    <lineage>
        <taxon>Eukaryota</taxon>
        <taxon>Fungi</taxon>
        <taxon>Dikarya</taxon>
        <taxon>Basidiomycota</taxon>
        <taxon>Agaricomycotina</taxon>
        <taxon>Agaricomycetes</taxon>
        <taxon>Russulales</taxon>
        <taxon>Lachnocladiaceae</taxon>
        <taxon>Vararia</taxon>
    </lineage>
</organism>
<keyword evidence="1" id="KW-0645">Protease</keyword>